<evidence type="ECO:0000256" key="5">
    <source>
        <dbReference type="SAM" id="MobiDB-lite"/>
    </source>
</evidence>
<evidence type="ECO:0000256" key="3">
    <source>
        <dbReference type="ARBA" id="ARBA00023136"/>
    </source>
</evidence>
<dbReference type="SUPFAM" id="SSF48726">
    <property type="entry name" value="Immunoglobulin"/>
    <property type="match status" value="1"/>
</dbReference>
<dbReference type="InterPro" id="IPR015631">
    <property type="entry name" value="CD2/SLAM_rcpt"/>
</dbReference>
<feature type="region of interest" description="Disordered" evidence="5">
    <location>
        <begin position="249"/>
        <end position="294"/>
    </location>
</feature>
<evidence type="ECO:0000259" key="8">
    <source>
        <dbReference type="PROSITE" id="PS50835"/>
    </source>
</evidence>
<dbReference type="Proteomes" id="UP000593565">
    <property type="component" value="Unassembled WGS sequence"/>
</dbReference>
<sequence length="294" mass="32650">MVNDGRSLVYFLFLFSVDYVYSEDLKTGTNYTFRPSIQGTIEILDWRHNGNLVVEWEPGSDPHFYRYKERASLDTTTGDFTLRLMKKEDSGVFRGQFQVETILQEFERTITVIDPVPKPKVTCEQNGMNITLRCSVDPSVQAEFTWSGPNGFSESGNSVHITKESDQEKVYFCIAKNSVSHTDTEFNLNMCPHKGGQGGDGGDGGSDGPNTIVIVIVIVILVLVLGLAIAVYVFWGKIKDFMPALFPGATAGGTSREPRSNGECEQPLRDVNNTSTETHVNFVPPKQDKESKDA</sequence>
<gene>
    <name evidence="9" type="ORF">AMELA_G00089910</name>
</gene>
<keyword evidence="6" id="KW-1133">Transmembrane helix</keyword>
<evidence type="ECO:0000256" key="1">
    <source>
        <dbReference type="ARBA" id="ARBA00004370"/>
    </source>
</evidence>
<evidence type="ECO:0000313" key="10">
    <source>
        <dbReference type="Proteomes" id="UP000593565"/>
    </source>
</evidence>
<name>A0A7J6AVP4_AMEME</name>
<keyword evidence="4" id="KW-0325">Glycoprotein</keyword>
<dbReference type="PANTHER" id="PTHR12080:SF134">
    <property type="entry name" value="CD48 ANTIGEN"/>
    <property type="match status" value="1"/>
</dbReference>
<feature type="compositionally biased region" description="Basic and acidic residues" evidence="5">
    <location>
        <begin position="256"/>
        <end position="268"/>
    </location>
</feature>
<dbReference type="AlphaFoldDB" id="A0A7J6AVP4"/>
<dbReference type="GO" id="GO:0016020">
    <property type="term" value="C:membrane"/>
    <property type="evidence" value="ECO:0007669"/>
    <property type="project" value="UniProtKB-SubCell"/>
</dbReference>
<feature type="domain" description="Ig-like" evidence="8">
    <location>
        <begin position="117"/>
        <end position="189"/>
    </location>
</feature>
<comment type="subcellular location">
    <subcellularLocation>
        <location evidence="1">Membrane</location>
    </subcellularLocation>
</comment>
<dbReference type="PANTHER" id="PTHR12080">
    <property type="entry name" value="SIGNALING LYMPHOCYTIC ACTIVATION MOLECULE"/>
    <property type="match status" value="1"/>
</dbReference>
<dbReference type="InterPro" id="IPR013783">
    <property type="entry name" value="Ig-like_fold"/>
</dbReference>
<evidence type="ECO:0000256" key="2">
    <source>
        <dbReference type="ARBA" id="ARBA00022729"/>
    </source>
</evidence>
<protein>
    <recommendedName>
        <fullName evidence="8">Ig-like domain-containing protein</fullName>
    </recommendedName>
</protein>
<feature type="chain" id="PRO_5029873625" description="Ig-like domain-containing protein" evidence="7">
    <location>
        <begin position="23"/>
        <end position="294"/>
    </location>
</feature>
<accession>A0A7J6AVP4</accession>
<keyword evidence="10" id="KW-1185">Reference proteome</keyword>
<comment type="caution">
    <text evidence="9">The sequence shown here is derived from an EMBL/GenBank/DDBJ whole genome shotgun (WGS) entry which is preliminary data.</text>
</comment>
<evidence type="ECO:0000256" key="4">
    <source>
        <dbReference type="ARBA" id="ARBA00023180"/>
    </source>
</evidence>
<organism evidence="9 10">
    <name type="scientific">Ameiurus melas</name>
    <name type="common">Black bullhead</name>
    <name type="synonym">Silurus melas</name>
    <dbReference type="NCBI Taxonomy" id="219545"/>
    <lineage>
        <taxon>Eukaryota</taxon>
        <taxon>Metazoa</taxon>
        <taxon>Chordata</taxon>
        <taxon>Craniata</taxon>
        <taxon>Vertebrata</taxon>
        <taxon>Euteleostomi</taxon>
        <taxon>Actinopterygii</taxon>
        <taxon>Neopterygii</taxon>
        <taxon>Teleostei</taxon>
        <taxon>Ostariophysi</taxon>
        <taxon>Siluriformes</taxon>
        <taxon>Ictaluridae</taxon>
        <taxon>Ameiurus</taxon>
    </lineage>
</organism>
<feature type="signal peptide" evidence="7">
    <location>
        <begin position="1"/>
        <end position="22"/>
    </location>
</feature>
<feature type="transmembrane region" description="Helical" evidence="6">
    <location>
        <begin position="212"/>
        <end position="235"/>
    </location>
</feature>
<keyword evidence="2 7" id="KW-0732">Signal</keyword>
<dbReference type="InterPro" id="IPR007110">
    <property type="entry name" value="Ig-like_dom"/>
</dbReference>
<proteinExistence type="predicted"/>
<dbReference type="Gene3D" id="2.60.40.10">
    <property type="entry name" value="Immunoglobulins"/>
    <property type="match status" value="2"/>
</dbReference>
<dbReference type="PROSITE" id="PS50835">
    <property type="entry name" value="IG_LIKE"/>
    <property type="match status" value="1"/>
</dbReference>
<evidence type="ECO:0000313" key="9">
    <source>
        <dbReference type="EMBL" id="KAF4086924.1"/>
    </source>
</evidence>
<keyword evidence="3 6" id="KW-0472">Membrane</keyword>
<dbReference type="EMBL" id="JAAGNN010000007">
    <property type="protein sequence ID" value="KAF4086924.1"/>
    <property type="molecule type" value="Genomic_DNA"/>
</dbReference>
<reference evidence="9 10" key="1">
    <citation type="submission" date="2020-02" db="EMBL/GenBank/DDBJ databases">
        <title>A chromosome-scale genome assembly of the black bullhead catfish (Ameiurus melas).</title>
        <authorList>
            <person name="Wen M."/>
            <person name="Zham M."/>
            <person name="Cabau C."/>
            <person name="Klopp C."/>
            <person name="Donnadieu C."/>
            <person name="Roques C."/>
            <person name="Bouchez O."/>
            <person name="Lampietro C."/>
            <person name="Jouanno E."/>
            <person name="Herpin A."/>
            <person name="Louis A."/>
            <person name="Berthelot C."/>
            <person name="Parey E."/>
            <person name="Roest-Crollius H."/>
            <person name="Braasch I."/>
            <person name="Postlethwait J."/>
            <person name="Robinson-Rechavi M."/>
            <person name="Echchiki A."/>
            <person name="Begum T."/>
            <person name="Montfort J."/>
            <person name="Schartl M."/>
            <person name="Bobe J."/>
            <person name="Guiguen Y."/>
        </authorList>
    </citation>
    <scope>NUCLEOTIDE SEQUENCE [LARGE SCALE GENOMIC DNA]</scope>
    <source>
        <strain evidence="9">M_S1</strain>
        <tissue evidence="9">Blood</tissue>
    </source>
</reference>
<dbReference type="InterPro" id="IPR036179">
    <property type="entry name" value="Ig-like_dom_sf"/>
</dbReference>
<evidence type="ECO:0000256" key="6">
    <source>
        <dbReference type="SAM" id="Phobius"/>
    </source>
</evidence>
<evidence type="ECO:0000256" key="7">
    <source>
        <dbReference type="SAM" id="SignalP"/>
    </source>
</evidence>
<keyword evidence="6" id="KW-0812">Transmembrane</keyword>